<evidence type="ECO:0008006" key="8">
    <source>
        <dbReference type="Google" id="ProtNLM"/>
    </source>
</evidence>
<feature type="chain" id="PRO_5035852188" description="Serine carboxypeptidase" evidence="5">
    <location>
        <begin position="19"/>
        <end position="444"/>
    </location>
</feature>
<evidence type="ECO:0000313" key="7">
    <source>
        <dbReference type="Proteomes" id="UP000689195"/>
    </source>
</evidence>
<dbReference type="GO" id="GO:0006508">
    <property type="term" value="P:proteolysis"/>
    <property type="evidence" value="ECO:0007669"/>
    <property type="project" value="UniProtKB-KW"/>
</dbReference>
<evidence type="ECO:0000256" key="5">
    <source>
        <dbReference type="SAM" id="SignalP"/>
    </source>
</evidence>
<dbReference type="Proteomes" id="UP000689195">
    <property type="component" value="Unassembled WGS sequence"/>
</dbReference>
<evidence type="ECO:0000256" key="4">
    <source>
        <dbReference type="ARBA" id="ARBA00023180"/>
    </source>
</evidence>
<evidence type="ECO:0000313" key="6">
    <source>
        <dbReference type="EMBL" id="CAD8204861.1"/>
    </source>
</evidence>
<keyword evidence="4" id="KW-0325">Glycoprotein</keyword>
<feature type="signal peptide" evidence="5">
    <location>
        <begin position="1"/>
        <end position="18"/>
    </location>
</feature>
<comment type="caution">
    <text evidence="6">The sequence shown here is derived from an EMBL/GenBank/DDBJ whole genome shotgun (WGS) entry which is preliminary data.</text>
</comment>
<keyword evidence="5" id="KW-0732">Signal</keyword>
<protein>
    <recommendedName>
        <fullName evidence="8">Serine carboxypeptidase</fullName>
    </recommendedName>
</protein>
<reference evidence="6" key="1">
    <citation type="submission" date="2021-01" db="EMBL/GenBank/DDBJ databases">
        <authorList>
            <consortium name="Genoscope - CEA"/>
            <person name="William W."/>
        </authorList>
    </citation>
    <scope>NUCLEOTIDE SEQUENCE</scope>
</reference>
<dbReference type="AlphaFoldDB" id="A0A8S1XU12"/>
<keyword evidence="1" id="KW-0121">Carboxypeptidase</keyword>
<gene>
    <name evidence="6" type="ORF">PPENT_87.1.T1390016</name>
</gene>
<dbReference type="EMBL" id="CAJJDO010000139">
    <property type="protein sequence ID" value="CAD8204861.1"/>
    <property type="molecule type" value="Genomic_DNA"/>
</dbReference>
<name>A0A8S1XU12_9CILI</name>
<keyword evidence="3" id="KW-0378">Hydrolase</keyword>
<dbReference type="Pfam" id="PF00450">
    <property type="entry name" value="Peptidase_S10"/>
    <property type="match status" value="1"/>
</dbReference>
<accession>A0A8S1XU12</accession>
<evidence type="ECO:0000256" key="3">
    <source>
        <dbReference type="ARBA" id="ARBA00022801"/>
    </source>
</evidence>
<dbReference type="InterPro" id="IPR001563">
    <property type="entry name" value="Peptidase_S10"/>
</dbReference>
<dbReference type="PANTHER" id="PTHR11802">
    <property type="entry name" value="SERINE PROTEASE FAMILY S10 SERINE CARBOXYPEPTIDASE"/>
    <property type="match status" value="1"/>
</dbReference>
<evidence type="ECO:0000256" key="1">
    <source>
        <dbReference type="ARBA" id="ARBA00022645"/>
    </source>
</evidence>
<evidence type="ECO:0000256" key="2">
    <source>
        <dbReference type="ARBA" id="ARBA00022670"/>
    </source>
</evidence>
<sequence>MIKTIELFFLLFTASSQSFTFIDQTSFYQNLEPETNFYSETGYIKVQTINNGNNQFFYHLFLKEGTMSLNEVQESDNFILWLHGGPGYSSLIQIFQNVGPFHIYKRGENDYSVKKAQNTWNKIAHIIFIDQPFEVGLSYSQPNINVENSEQAALYIVEFFRIFFKERQQFQQINFYVFGVSYSGHYVPAIGVALEESNLNINFKGIGFGNGWTDAFIQYQSYAPFLYSLGIYNEKKKSYTQELMAKAQNYILNGEYLKSTEEGFFGIFVILNKYTGQVSSHDFQKYLNEGQSEEFYQGFINQYKQQFGAPDDIIYIDWNKNIIKNFEVDISKSQKFNLELLLNKGKKVLIYQGSRDIICNTPSMNYIINKLNWKYIFDWKKQPKKIFTSKREGFEQNETAGTIKLYNNFYYATLYNAGHFVQNDIPIATLKMVTHFLNDDQNWN</sequence>
<keyword evidence="7" id="KW-1185">Reference proteome</keyword>
<proteinExistence type="predicted"/>
<dbReference type="GO" id="GO:0004185">
    <property type="term" value="F:serine-type carboxypeptidase activity"/>
    <property type="evidence" value="ECO:0007669"/>
    <property type="project" value="InterPro"/>
</dbReference>
<dbReference type="PANTHER" id="PTHR11802:SF113">
    <property type="entry name" value="SERINE CARBOXYPEPTIDASE CTSA-4.1"/>
    <property type="match status" value="1"/>
</dbReference>
<dbReference type="OrthoDB" id="443318at2759"/>
<keyword evidence="2" id="KW-0645">Protease</keyword>
<organism evidence="6 7">
    <name type="scientific">Paramecium pentaurelia</name>
    <dbReference type="NCBI Taxonomy" id="43138"/>
    <lineage>
        <taxon>Eukaryota</taxon>
        <taxon>Sar</taxon>
        <taxon>Alveolata</taxon>
        <taxon>Ciliophora</taxon>
        <taxon>Intramacronucleata</taxon>
        <taxon>Oligohymenophorea</taxon>
        <taxon>Peniculida</taxon>
        <taxon>Parameciidae</taxon>
        <taxon>Paramecium</taxon>
    </lineage>
</organism>